<gene>
    <name evidence="5" type="ORF">GCM10025790_02600</name>
</gene>
<dbReference type="Pfam" id="PF12833">
    <property type="entry name" value="HTH_18"/>
    <property type="match status" value="1"/>
</dbReference>
<dbReference type="PANTHER" id="PTHR46796:SF6">
    <property type="entry name" value="ARAC SUBFAMILY"/>
    <property type="match status" value="1"/>
</dbReference>
<sequence>MHSEDRSDVIVDLPQTGVPLAQWRTQMAQIVAPLQIAAHEGIPFRGHMQHADVDGVRLLHLSATAHTVTRQEGSIRETDPKLYKLSLQLSGHALLTQDGRSARLHAGDLAVYDTHRPYTLTFPEPSQTLVMVIPQSRIGLTPQQVSLVTAFTFCAGHGLARMVNPFLVELGRNIDQLCGAYAARLVHAALDLTETMLSQAVQESPQVRGSSTSSLSQEIREHILENLHDSQMTPASIAATHFISLRYLYTLFAEDGDTVSAWIRSRRLERIRRDLTDPLLQHRPVSWIAAQWGLLDAAHFSRLFKAHYGESPGQCRRRHLGHQLAAG</sequence>
<dbReference type="InterPro" id="IPR009057">
    <property type="entry name" value="Homeodomain-like_sf"/>
</dbReference>
<dbReference type="InterPro" id="IPR050204">
    <property type="entry name" value="AraC_XylS_family_regulators"/>
</dbReference>
<feature type="domain" description="HTH araC/xylS-type" evidence="4">
    <location>
        <begin position="217"/>
        <end position="318"/>
    </location>
</feature>
<comment type="caution">
    <text evidence="5">The sequence shown here is derived from an EMBL/GenBank/DDBJ whole genome shotgun (WGS) entry which is preliminary data.</text>
</comment>
<accession>A0ABP9FQ84</accession>
<dbReference type="SUPFAM" id="SSF46689">
    <property type="entry name" value="Homeodomain-like"/>
    <property type="match status" value="1"/>
</dbReference>
<dbReference type="PANTHER" id="PTHR46796">
    <property type="entry name" value="HTH-TYPE TRANSCRIPTIONAL ACTIVATOR RHAS-RELATED"/>
    <property type="match status" value="1"/>
</dbReference>
<dbReference type="InterPro" id="IPR035418">
    <property type="entry name" value="AraC-bd_2"/>
</dbReference>
<keyword evidence="6" id="KW-1185">Reference proteome</keyword>
<dbReference type="Gene3D" id="1.10.10.60">
    <property type="entry name" value="Homeodomain-like"/>
    <property type="match status" value="1"/>
</dbReference>
<dbReference type="EMBL" id="BAABLW010000001">
    <property type="protein sequence ID" value="GAA4911632.1"/>
    <property type="molecule type" value="Genomic_DNA"/>
</dbReference>
<evidence type="ECO:0000256" key="2">
    <source>
        <dbReference type="ARBA" id="ARBA00023125"/>
    </source>
</evidence>
<keyword evidence="3" id="KW-0804">Transcription</keyword>
<reference evidence="6" key="1">
    <citation type="journal article" date="2019" name="Int. J. Syst. Evol. Microbiol.">
        <title>The Global Catalogue of Microorganisms (GCM) 10K type strain sequencing project: providing services to taxonomists for standard genome sequencing and annotation.</title>
        <authorList>
            <consortium name="The Broad Institute Genomics Platform"/>
            <consortium name="The Broad Institute Genome Sequencing Center for Infectious Disease"/>
            <person name="Wu L."/>
            <person name="Ma J."/>
        </authorList>
    </citation>
    <scope>NUCLEOTIDE SEQUENCE [LARGE SCALE GENOMIC DNA]</scope>
    <source>
        <strain evidence="6">JCM 19129</strain>
    </source>
</reference>
<name>A0ABP9FQ84_9MICC</name>
<dbReference type="RefSeq" id="WP_345476318.1">
    <property type="nucleotide sequence ID" value="NZ_BAABLW010000001.1"/>
</dbReference>
<dbReference type="InterPro" id="IPR018060">
    <property type="entry name" value="HTH_AraC"/>
</dbReference>
<dbReference type="PROSITE" id="PS01124">
    <property type="entry name" value="HTH_ARAC_FAMILY_2"/>
    <property type="match status" value="1"/>
</dbReference>
<dbReference type="SMART" id="SM00342">
    <property type="entry name" value="HTH_ARAC"/>
    <property type="match status" value="1"/>
</dbReference>
<evidence type="ECO:0000256" key="1">
    <source>
        <dbReference type="ARBA" id="ARBA00023015"/>
    </source>
</evidence>
<evidence type="ECO:0000259" key="4">
    <source>
        <dbReference type="PROSITE" id="PS01124"/>
    </source>
</evidence>
<keyword evidence="1" id="KW-0805">Transcription regulation</keyword>
<evidence type="ECO:0000313" key="5">
    <source>
        <dbReference type="EMBL" id="GAA4911632.1"/>
    </source>
</evidence>
<keyword evidence="2" id="KW-0238">DNA-binding</keyword>
<protein>
    <recommendedName>
        <fullName evidence="4">HTH araC/xylS-type domain-containing protein</fullName>
    </recommendedName>
</protein>
<evidence type="ECO:0000313" key="6">
    <source>
        <dbReference type="Proteomes" id="UP001500368"/>
    </source>
</evidence>
<dbReference type="Proteomes" id="UP001500368">
    <property type="component" value="Unassembled WGS sequence"/>
</dbReference>
<organism evidence="5 6">
    <name type="scientific">Nesterenkonia rhizosphaerae</name>
    <dbReference type="NCBI Taxonomy" id="1348272"/>
    <lineage>
        <taxon>Bacteria</taxon>
        <taxon>Bacillati</taxon>
        <taxon>Actinomycetota</taxon>
        <taxon>Actinomycetes</taxon>
        <taxon>Micrococcales</taxon>
        <taxon>Micrococcaceae</taxon>
        <taxon>Nesterenkonia</taxon>
    </lineage>
</organism>
<dbReference type="InterPro" id="IPR018062">
    <property type="entry name" value="HTH_AraC-typ_CS"/>
</dbReference>
<proteinExistence type="predicted"/>
<dbReference type="Pfam" id="PF14525">
    <property type="entry name" value="AraC_binding_2"/>
    <property type="match status" value="1"/>
</dbReference>
<dbReference type="PROSITE" id="PS00041">
    <property type="entry name" value="HTH_ARAC_FAMILY_1"/>
    <property type="match status" value="1"/>
</dbReference>
<evidence type="ECO:0000256" key="3">
    <source>
        <dbReference type="ARBA" id="ARBA00023163"/>
    </source>
</evidence>